<name>A0A212JNT8_9DELT</name>
<accession>A0A212JNT8</accession>
<gene>
    <name evidence="1" type="ORF">KL86DPRO_11893</name>
</gene>
<dbReference type="AlphaFoldDB" id="A0A212JNT8"/>
<dbReference type="EMBL" id="FLUQ01000001">
    <property type="protein sequence ID" value="SBW01072.1"/>
    <property type="molecule type" value="Genomic_DNA"/>
</dbReference>
<evidence type="ECO:0000313" key="1">
    <source>
        <dbReference type="EMBL" id="SBW01072.1"/>
    </source>
</evidence>
<protein>
    <submittedName>
        <fullName evidence="1">Uncharacterized protein</fullName>
    </submittedName>
</protein>
<sequence length="116" mass="13037">MTAWAVACTDYRAHKCRHGLNVIRFYLEVTRAKKVRIDSLTAIAAKGRAFISSLCLRSSDSHVSRTLLITSRQIFSNSILSLSMPKLHLEFSTCRNYAVHMKKTTCTTQVVVNTTS</sequence>
<reference evidence="1" key="1">
    <citation type="submission" date="2016-04" db="EMBL/GenBank/DDBJ databases">
        <authorList>
            <person name="Evans L.H."/>
            <person name="Alamgir A."/>
            <person name="Owens N."/>
            <person name="Weber N.D."/>
            <person name="Virtaneva K."/>
            <person name="Barbian K."/>
            <person name="Babar A."/>
            <person name="Rosenke K."/>
        </authorList>
    </citation>
    <scope>NUCLEOTIDE SEQUENCE</scope>
    <source>
        <strain evidence="1">86</strain>
    </source>
</reference>
<proteinExistence type="predicted"/>
<organism evidence="1">
    <name type="scientific">uncultured delta proteobacterium</name>
    <dbReference type="NCBI Taxonomy" id="34034"/>
    <lineage>
        <taxon>Bacteria</taxon>
        <taxon>Deltaproteobacteria</taxon>
        <taxon>environmental samples</taxon>
    </lineage>
</organism>